<dbReference type="GO" id="GO:0005125">
    <property type="term" value="F:cytokine activity"/>
    <property type="evidence" value="ECO:0007669"/>
    <property type="project" value="UniProtKB-KW"/>
</dbReference>
<evidence type="ECO:0000256" key="12">
    <source>
        <dbReference type="ARBA" id="ARBA00042730"/>
    </source>
</evidence>
<organism evidence="13 14">
    <name type="scientific">Amphibalanus amphitrite</name>
    <name type="common">Striped barnacle</name>
    <name type="synonym">Balanus amphitrite</name>
    <dbReference type="NCBI Taxonomy" id="1232801"/>
    <lineage>
        <taxon>Eukaryota</taxon>
        <taxon>Metazoa</taxon>
        <taxon>Ecdysozoa</taxon>
        <taxon>Arthropoda</taxon>
        <taxon>Crustacea</taxon>
        <taxon>Multicrustacea</taxon>
        <taxon>Cirripedia</taxon>
        <taxon>Thoracica</taxon>
        <taxon>Thoracicalcarea</taxon>
        <taxon>Balanomorpha</taxon>
        <taxon>Balanoidea</taxon>
        <taxon>Balanidae</taxon>
        <taxon>Amphibalaninae</taxon>
        <taxon>Amphibalanus</taxon>
    </lineage>
</organism>
<evidence type="ECO:0000313" key="14">
    <source>
        <dbReference type="Proteomes" id="UP000440578"/>
    </source>
</evidence>
<dbReference type="GO" id="GO:0004167">
    <property type="term" value="F:dopachrome isomerase activity"/>
    <property type="evidence" value="ECO:0007669"/>
    <property type="project" value="UniProtKB-EC"/>
</dbReference>
<evidence type="ECO:0000256" key="4">
    <source>
        <dbReference type="ARBA" id="ARBA00022525"/>
    </source>
</evidence>
<comment type="catalytic activity">
    <reaction evidence="7">
        <text>L-dopachrome = 5,6-dihydroxyindole-2-carboxylate</text>
        <dbReference type="Rhea" id="RHEA:13041"/>
        <dbReference type="ChEBI" id="CHEBI:16875"/>
        <dbReference type="ChEBI" id="CHEBI:57509"/>
        <dbReference type="EC" id="5.3.3.12"/>
    </reaction>
</comment>
<comment type="caution">
    <text evidence="13">The sequence shown here is derived from an EMBL/GenBank/DDBJ whole genome shotgun (WGS) entry which is preliminary data.</text>
</comment>
<dbReference type="PANTHER" id="PTHR11954">
    <property type="entry name" value="D-DOPACHROME DECARBOXYLASE"/>
    <property type="match status" value="1"/>
</dbReference>
<comment type="catalytic activity">
    <reaction evidence="6">
        <text>3-phenylpyruvate = enol-phenylpyruvate</text>
        <dbReference type="Rhea" id="RHEA:17097"/>
        <dbReference type="ChEBI" id="CHEBI:16815"/>
        <dbReference type="ChEBI" id="CHEBI:18005"/>
        <dbReference type="EC" id="5.3.2.1"/>
    </reaction>
</comment>
<dbReference type="GO" id="GO:0050178">
    <property type="term" value="F:phenylpyruvate tautomerase activity"/>
    <property type="evidence" value="ECO:0007669"/>
    <property type="project" value="UniProtKB-EC"/>
</dbReference>
<evidence type="ECO:0000313" key="13">
    <source>
        <dbReference type="EMBL" id="KAF0287510.1"/>
    </source>
</evidence>
<name>A0A6A4V8J8_AMPAM</name>
<gene>
    <name evidence="13" type="primary">MIF_1</name>
    <name evidence="13" type="ORF">FJT64_001447</name>
</gene>
<dbReference type="PANTHER" id="PTHR11954:SF6">
    <property type="entry name" value="MACROPHAGE MIGRATION INHIBITORY FACTOR"/>
    <property type="match status" value="1"/>
</dbReference>
<evidence type="ECO:0000256" key="5">
    <source>
        <dbReference type="ARBA" id="ARBA00023235"/>
    </source>
</evidence>
<evidence type="ECO:0000256" key="7">
    <source>
        <dbReference type="ARBA" id="ARBA00036823"/>
    </source>
</evidence>
<dbReference type="Proteomes" id="UP000440578">
    <property type="component" value="Unassembled WGS sequence"/>
</dbReference>
<dbReference type="AlphaFoldDB" id="A0A6A4V8J8"/>
<sequence>MLVGRITPGRWVLKIVSVAYRKFYLQQRPISHRENDMPAFEIDTNVSEDKITPQITMELTELLAEMLSLDVKFLSVIFRPNPRMVWAGTAEPCAVCRLTAINNIDEEHNRGYTEKIFKFMHDKFGVPGDRMYSIFVTPGASNVGYTGRLFSDMS</sequence>
<evidence type="ECO:0000256" key="10">
    <source>
        <dbReference type="ARBA" id="ARBA00041631"/>
    </source>
</evidence>
<keyword evidence="5" id="KW-0413">Isomerase</keyword>
<protein>
    <recommendedName>
        <fullName evidence="12">L-dopachrome isomerase</fullName>
        <ecNumber evidence="9">5.3.2.1</ecNumber>
        <ecNumber evidence="8">5.3.3.12</ecNumber>
    </recommendedName>
    <alternativeName>
        <fullName evidence="10">L-dopachrome tautomerase</fullName>
    </alternativeName>
    <alternativeName>
        <fullName evidence="11">Phenylpyruvate tautomerase</fullName>
    </alternativeName>
</protein>
<dbReference type="SUPFAM" id="SSF55331">
    <property type="entry name" value="Tautomerase/MIF"/>
    <property type="match status" value="1"/>
</dbReference>
<comment type="subcellular location">
    <subcellularLocation>
        <location evidence="1">Secreted</location>
    </subcellularLocation>
</comment>
<dbReference type="EC" id="5.3.3.12" evidence="8"/>
<reference evidence="13 14" key="1">
    <citation type="submission" date="2019-07" db="EMBL/GenBank/DDBJ databases">
        <title>Draft genome assembly of a fouling barnacle, Amphibalanus amphitrite (Darwin, 1854): The first reference genome for Thecostraca.</title>
        <authorList>
            <person name="Kim W."/>
        </authorList>
    </citation>
    <scope>NUCLEOTIDE SEQUENCE [LARGE SCALE GENOMIC DNA]</scope>
    <source>
        <strain evidence="13">SNU_AA5</strain>
        <tissue evidence="13">Soma without cirri and trophi</tissue>
    </source>
</reference>
<proteinExistence type="inferred from homology"/>
<comment type="similarity">
    <text evidence="2">Belongs to the MIF family.</text>
</comment>
<evidence type="ECO:0000256" key="8">
    <source>
        <dbReference type="ARBA" id="ARBA00038932"/>
    </source>
</evidence>
<evidence type="ECO:0000256" key="6">
    <source>
        <dbReference type="ARBA" id="ARBA00036735"/>
    </source>
</evidence>
<evidence type="ECO:0000256" key="2">
    <source>
        <dbReference type="ARBA" id="ARBA00005851"/>
    </source>
</evidence>
<evidence type="ECO:0000256" key="11">
    <source>
        <dbReference type="ARBA" id="ARBA00041912"/>
    </source>
</evidence>
<dbReference type="OrthoDB" id="255819at2759"/>
<dbReference type="InterPro" id="IPR014347">
    <property type="entry name" value="Tautomerase/MIF_sf"/>
</dbReference>
<keyword evidence="14" id="KW-1185">Reference proteome</keyword>
<dbReference type="GO" id="GO:0005615">
    <property type="term" value="C:extracellular space"/>
    <property type="evidence" value="ECO:0007669"/>
    <property type="project" value="UniProtKB-KW"/>
</dbReference>
<dbReference type="EC" id="5.3.2.1" evidence="9"/>
<evidence type="ECO:0000256" key="9">
    <source>
        <dbReference type="ARBA" id="ARBA00039086"/>
    </source>
</evidence>
<dbReference type="Pfam" id="PF01187">
    <property type="entry name" value="MIF"/>
    <property type="match status" value="1"/>
</dbReference>
<evidence type="ECO:0000256" key="1">
    <source>
        <dbReference type="ARBA" id="ARBA00004613"/>
    </source>
</evidence>
<dbReference type="InterPro" id="IPR001398">
    <property type="entry name" value="Macrophage_inhib_fac"/>
</dbReference>
<dbReference type="Gene3D" id="3.30.429.10">
    <property type="entry name" value="Macrophage Migration Inhibitory Factor"/>
    <property type="match status" value="1"/>
</dbReference>
<keyword evidence="4" id="KW-0964">Secreted</keyword>
<keyword evidence="3" id="KW-0202">Cytokine</keyword>
<accession>A0A6A4V8J8</accession>
<dbReference type="EMBL" id="VIIS01002186">
    <property type="protein sequence ID" value="KAF0287510.1"/>
    <property type="molecule type" value="Genomic_DNA"/>
</dbReference>
<evidence type="ECO:0000256" key="3">
    <source>
        <dbReference type="ARBA" id="ARBA00022514"/>
    </source>
</evidence>